<name>A0A1Y1V5A8_9FUNG</name>
<dbReference type="STRING" id="1754191.A0A1Y1V5A8"/>
<evidence type="ECO:0000256" key="3">
    <source>
        <dbReference type="ARBA" id="ARBA00021502"/>
    </source>
</evidence>
<dbReference type="EMBL" id="MCFH01000030">
    <property type="protein sequence ID" value="ORX47612.1"/>
    <property type="molecule type" value="Genomic_DNA"/>
</dbReference>
<evidence type="ECO:0000256" key="4">
    <source>
        <dbReference type="ARBA" id="ARBA00023242"/>
    </source>
</evidence>
<sequence>MEENSLLVFNYIFNSNSESHWEKDIVYTLNYLYNTNVFKTENPKNLQPWIIKINSLIRNGNINEKIGAFKLSELITENSEVLFAKNCGLWINGIAPLLNKPEYEHHRTTLIDILLKYLQKSKELQVERLSVSLNNQVTKILQVIILMMEKDPKNMINFAVLQKRCMDLFPFSINSLKNKIETILLSYLQGNYGLEERITKNVIELLISYNVALSKVEKTNTIDNFISKLLGTLHETLDMLLDSVEEENKINVSFPSFALSKNFDSQWIKNEQLINRYNIYTYTLSRCLCQYNNKIIKSVSIDNLLDVLCRVINVFEGSIQKENVKKENFDLLINSMPLLIQRSIVYLDSLIFCFNKSLLPHKELLYEIMHKLIHRASRNYTLSISLYRIMESYINLFELSFFNEFKEKIFTLILKDIHLLNKLDEKTSIIVENKPKKRKLEKGLTASSDIKINDIEKLIALLQFLKAISIYRKAFKLDASLDIDECIIKFLLEQFQKTFERTEKFNTLILECFNCLVNSVIYSSDSTSPCLSYAIRVFSLGLNDFSVKIREVCKDALIKCNSLIHPYLPSIYKSSSIQKTIKKAVESREKENIISSYENNVNTFNNVNNNEMEMDMDEDFTEEKLNDDRTSNKQKELNKELSEMEEIEEPEKTEEIKLANVNTNNNKKAEEEHFIVKQPEISPPVKKMKEDVQEVIENVSENQVEKLEKEKSNETLASPKKVQNIYKEEEEHSDSDIELPDIVVDSDEE</sequence>
<dbReference type="AlphaFoldDB" id="A0A1Y1V5A8"/>
<dbReference type="GO" id="GO:0005634">
    <property type="term" value="C:nucleus"/>
    <property type="evidence" value="ECO:0007669"/>
    <property type="project" value="UniProtKB-SubCell"/>
</dbReference>
<evidence type="ECO:0000313" key="7">
    <source>
        <dbReference type="EMBL" id="ORX47612.1"/>
    </source>
</evidence>
<dbReference type="PANTHER" id="PTHR34105:SF1">
    <property type="entry name" value="PROLINE-, GLUTAMIC ACID- AND LEUCINE-RICH PROTEIN 1"/>
    <property type="match status" value="1"/>
</dbReference>
<keyword evidence="8" id="KW-1185">Reference proteome</keyword>
<accession>A0A1Y1V5A8</accession>
<evidence type="ECO:0000313" key="8">
    <source>
        <dbReference type="Proteomes" id="UP000193719"/>
    </source>
</evidence>
<keyword evidence="4" id="KW-0539">Nucleus</keyword>
<comment type="subcellular location">
    <subcellularLocation>
        <location evidence="1">Nucleus</location>
    </subcellularLocation>
</comment>
<protein>
    <recommendedName>
        <fullName evidence="3">Pre-rRNA-processing protein RIX1</fullName>
    </recommendedName>
</protein>
<reference evidence="7 8" key="1">
    <citation type="submission" date="2016-08" db="EMBL/GenBank/DDBJ databases">
        <title>Genomes of anaerobic fungi encode conserved fungal cellulosomes for biomass hydrolysis.</title>
        <authorList>
            <consortium name="DOE Joint Genome Institute"/>
            <person name="Haitjema C.H."/>
            <person name="Gilmore S.P."/>
            <person name="Henske J.K."/>
            <person name="Solomon K.V."/>
            <person name="De Groot R."/>
            <person name="Kuo A."/>
            <person name="Mondo S.J."/>
            <person name="Salamov A.A."/>
            <person name="Labutti K."/>
            <person name="Zhao Z."/>
            <person name="Chiniquy J."/>
            <person name="Barry K."/>
            <person name="Brewer H.M."/>
            <person name="Purvine S.O."/>
            <person name="Wright A.T."/>
            <person name="Boxma B."/>
            <person name="Van Alen T."/>
            <person name="Hackstein J.H."/>
            <person name="Baker S.E."/>
            <person name="Grigoriev I.V."/>
            <person name="O'Malley M.A."/>
        </authorList>
    </citation>
    <scope>NUCLEOTIDE SEQUENCE [LARGE SCALE GENOMIC DNA]</scope>
    <source>
        <strain evidence="8">finn</strain>
    </source>
</reference>
<comment type="similarity">
    <text evidence="2">Belongs to the RIX1/PELP1 family.</text>
</comment>
<evidence type="ECO:0000259" key="6">
    <source>
        <dbReference type="Pfam" id="PF08167"/>
    </source>
</evidence>
<evidence type="ECO:0000256" key="2">
    <source>
        <dbReference type="ARBA" id="ARBA00010511"/>
    </source>
</evidence>
<feature type="domain" description="Pre-rRNA-processing protein RIX1 N-terminal" evidence="6">
    <location>
        <begin position="18"/>
        <end position="192"/>
    </location>
</feature>
<reference evidence="7 8" key="2">
    <citation type="submission" date="2016-08" db="EMBL/GenBank/DDBJ databases">
        <title>Pervasive Adenine N6-methylation of Active Genes in Fungi.</title>
        <authorList>
            <consortium name="DOE Joint Genome Institute"/>
            <person name="Mondo S.J."/>
            <person name="Dannebaum R.O."/>
            <person name="Kuo R.C."/>
            <person name="Labutti K."/>
            <person name="Haridas S."/>
            <person name="Kuo A."/>
            <person name="Salamov A."/>
            <person name="Ahrendt S.R."/>
            <person name="Lipzen A."/>
            <person name="Sullivan W."/>
            <person name="Andreopoulos W.B."/>
            <person name="Clum A."/>
            <person name="Lindquist E."/>
            <person name="Daum C."/>
            <person name="Ramamoorthy G.K."/>
            <person name="Gryganskyi A."/>
            <person name="Culley D."/>
            <person name="Magnuson J.K."/>
            <person name="James T.Y."/>
            <person name="O'Malley M.A."/>
            <person name="Stajich J.E."/>
            <person name="Spatafora J.W."/>
            <person name="Visel A."/>
            <person name="Grigoriev I.V."/>
        </authorList>
    </citation>
    <scope>NUCLEOTIDE SEQUENCE [LARGE SCALE GENOMIC DNA]</scope>
    <source>
        <strain evidence="8">finn</strain>
    </source>
</reference>
<feature type="compositionally biased region" description="Acidic residues" evidence="5">
    <location>
        <begin position="731"/>
        <end position="749"/>
    </location>
</feature>
<feature type="region of interest" description="Disordered" evidence="5">
    <location>
        <begin position="704"/>
        <end position="749"/>
    </location>
</feature>
<proteinExistence type="inferred from homology"/>
<dbReference type="OrthoDB" id="20900at2759"/>
<feature type="compositionally biased region" description="Basic and acidic residues" evidence="5">
    <location>
        <begin position="704"/>
        <end position="713"/>
    </location>
</feature>
<evidence type="ECO:0000256" key="5">
    <source>
        <dbReference type="SAM" id="MobiDB-lite"/>
    </source>
</evidence>
<dbReference type="InterPro" id="IPR012583">
    <property type="entry name" value="RIX1_N"/>
</dbReference>
<dbReference type="Proteomes" id="UP000193719">
    <property type="component" value="Unassembled WGS sequence"/>
</dbReference>
<organism evidence="7 8">
    <name type="scientific">Piromyces finnis</name>
    <dbReference type="NCBI Taxonomy" id="1754191"/>
    <lineage>
        <taxon>Eukaryota</taxon>
        <taxon>Fungi</taxon>
        <taxon>Fungi incertae sedis</taxon>
        <taxon>Chytridiomycota</taxon>
        <taxon>Chytridiomycota incertae sedis</taxon>
        <taxon>Neocallimastigomycetes</taxon>
        <taxon>Neocallimastigales</taxon>
        <taxon>Neocallimastigaceae</taxon>
        <taxon>Piromyces</taxon>
    </lineage>
</organism>
<dbReference type="Pfam" id="PF08167">
    <property type="entry name" value="RIX1"/>
    <property type="match status" value="1"/>
</dbReference>
<gene>
    <name evidence="7" type="ORF">BCR36DRAFT_330403</name>
</gene>
<dbReference type="GO" id="GO:0006364">
    <property type="term" value="P:rRNA processing"/>
    <property type="evidence" value="ECO:0007669"/>
    <property type="project" value="TreeGrafter"/>
</dbReference>
<dbReference type="PANTHER" id="PTHR34105">
    <property type="entry name" value="PROLINE-, GLUTAMIC ACID- AND LEUCINE-RICH PROTEIN 1"/>
    <property type="match status" value="1"/>
</dbReference>
<evidence type="ECO:0000256" key="1">
    <source>
        <dbReference type="ARBA" id="ARBA00004123"/>
    </source>
</evidence>
<comment type="caution">
    <text evidence="7">The sequence shown here is derived from an EMBL/GenBank/DDBJ whole genome shotgun (WGS) entry which is preliminary data.</text>
</comment>